<keyword evidence="3" id="KW-0812">Transmembrane</keyword>
<dbReference type="InterPro" id="IPR019394">
    <property type="entry name" value="TEX28/TMCC"/>
</dbReference>
<evidence type="ECO:0000313" key="8">
    <source>
        <dbReference type="EMBL" id="MED6283208.1"/>
    </source>
</evidence>
<evidence type="ECO:0000256" key="3">
    <source>
        <dbReference type="ARBA" id="ARBA00022692"/>
    </source>
</evidence>
<evidence type="ECO:0000256" key="7">
    <source>
        <dbReference type="SAM" id="MobiDB-lite"/>
    </source>
</evidence>
<evidence type="ECO:0000256" key="6">
    <source>
        <dbReference type="ARBA" id="ARBA00023136"/>
    </source>
</evidence>
<dbReference type="PANTHER" id="PTHR17613:SF22">
    <property type="entry name" value="TRANSMEMBRANE AND COILED-COIL DOMAINS PROTEIN 1 ISOFORM X1"/>
    <property type="match status" value="1"/>
</dbReference>
<keyword evidence="4" id="KW-1133">Transmembrane helix</keyword>
<evidence type="ECO:0000256" key="2">
    <source>
        <dbReference type="ARBA" id="ARBA00008108"/>
    </source>
</evidence>
<reference evidence="8 9" key="1">
    <citation type="submission" date="2021-06" db="EMBL/GenBank/DDBJ databases">
        <authorList>
            <person name="Palmer J.M."/>
        </authorList>
    </citation>
    <scope>NUCLEOTIDE SEQUENCE [LARGE SCALE GENOMIC DNA]</scope>
    <source>
        <strain evidence="8 9">CL_MEX2019</strain>
        <tissue evidence="8">Muscle</tissue>
    </source>
</reference>
<comment type="caution">
    <text evidence="8">The sequence shown here is derived from an EMBL/GenBank/DDBJ whole genome shotgun (WGS) entry which is preliminary data.</text>
</comment>
<protein>
    <submittedName>
        <fullName evidence="8">Uncharacterized protein</fullName>
    </submittedName>
</protein>
<dbReference type="EMBL" id="JAHUTJ010049520">
    <property type="protein sequence ID" value="MED6283208.1"/>
    <property type="molecule type" value="Genomic_DNA"/>
</dbReference>
<dbReference type="PANTHER" id="PTHR17613">
    <property type="entry name" value="CEREBRAL PROTEIN-11-RELATED"/>
    <property type="match status" value="1"/>
</dbReference>
<keyword evidence="5" id="KW-0175">Coiled coil</keyword>
<gene>
    <name evidence="8" type="ORF">CHARACLAT_006490</name>
</gene>
<evidence type="ECO:0000256" key="5">
    <source>
        <dbReference type="ARBA" id="ARBA00023054"/>
    </source>
</evidence>
<evidence type="ECO:0000313" key="9">
    <source>
        <dbReference type="Proteomes" id="UP001352852"/>
    </source>
</evidence>
<name>A0ABU7E7I1_9TELE</name>
<keyword evidence="6" id="KW-0472">Membrane</keyword>
<proteinExistence type="inferred from homology"/>
<comment type="similarity">
    <text evidence="2">Belongs to the TEX28 family.</text>
</comment>
<evidence type="ECO:0000256" key="1">
    <source>
        <dbReference type="ARBA" id="ARBA00004370"/>
    </source>
</evidence>
<accession>A0ABU7E7I1</accession>
<comment type="subcellular location">
    <subcellularLocation>
        <location evidence="1">Membrane</location>
    </subcellularLocation>
</comment>
<organism evidence="8 9">
    <name type="scientific">Characodon lateralis</name>
    <dbReference type="NCBI Taxonomy" id="208331"/>
    <lineage>
        <taxon>Eukaryota</taxon>
        <taxon>Metazoa</taxon>
        <taxon>Chordata</taxon>
        <taxon>Craniata</taxon>
        <taxon>Vertebrata</taxon>
        <taxon>Euteleostomi</taxon>
        <taxon>Actinopterygii</taxon>
        <taxon>Neopterygii</taxon>
        <taxon>Teleostei</taxon>
        <taxon>Neoteleostei</taxon>
        <taxon>Acanthomorphata</taxon>
        <taxon>Ovalentaria</taxon>
        <taxon>Atherinomorphae</taxon>
        <taxon>Cyprinodontiformes</taxon>
        <taxon>Goodeidae</taxon>
        <taxon>Characodon</taxon>
    </lineage>
</organism>
<dbReference type="Pfam" id="PF10267">
    <property type="entry name" value="Tmemb_cc2"/>
    <property type="match status" value="1"/>
</dbReference>
<sequence length="239" mass="27176">MPHTSKINSLLSIFKAGKSSRASNSGSMKDAYGNQEDEDIGNSFSSSLCKEELPSREMCNSDNFQELKETQIQLENCLQILRTNYYRDHTVIMQALEEGNLRQDVLTKELADLNKLYKTETLNFKEELGSTKEMIGNRVHEATTEIHDALEGLQCRVLKLEQQQPQQQTGIKWPQYTMVGKMLNSLSSLGHFIMALKPSGPMLFALLSGGLLTLMLKYQGCLREYFDLFCTLSLPRYEK</sequence>
<keyword evidence="9" id="KW-1185">Reference proteome</keyword>
<dbReference type="Proteomes" id="UP001352852">
    <property type="component" value="Unassembled WGS sequence"/>
</dbReference>
<feature type="region of interest" description="Disordered" evidence="7">
    <location>
        <begin position="20"/>
        <end position="45"/>
    </location>
</feature>
<evidence type="ECO:0000256" key="4">
    <source>
        <dbReference type="ARBA" id="ARBA00022989"/>
    </source>
</evidence>